<evidence type="ECO:0000256" key="1">
    <source>
        <dbReference type="ARBA" id="ARBA00004141"/>
    </source>
</evidence>
<comment type="similarity">
    <text evidence="2">Belongs to the monovalent cation:proton antiporter 2 (CPA2) transporter (TC 2.A.37) family.</text>
</comment>
<name>A0A2U9IPI7_9CREN</name>
<reference evidence="9 10" key="1">
    <citation type="submission" date="2018-05" db="EMBL/GenBank/DDBJ databases">
        <title>Complete Genome Sequences of Extremely Thermoacidophilic, Metal-Mobilizing Type-Strain Members of the Archaeal Family Sulfolobaceae: Acidianus brierleyi DSM-1651T, Acidianus sulfidivorans DSM-18786T, Metallosphaera hakonensis DSM-7519T, and Metallosphaera prunae DSM-10039T.</title>
        <authorList>
            <person name="Counts J.A."/>
            <person name="Kelly R.M."/>
        </authorList>
    </citation>
    <scope>NUCLEOTIDE SEQUENCE [LARGE SCALE GENOMIC DNA]</scope>
    <source>
        <strain evidence="9 10">JP7</strain>
    </source>
</reference>
<evidence type="ECO:0000256" key="6">
    <source>
        <dbReference type="ARBA" id="ARBA00023136"/>
    </source>
</evidence>
<feature type="transmembrane region" description="Helical" evidence="7">
    <location>
        <begin position="260"/>
        <end position="277"/>
    </location>
</feature>
<protein>
    <submittedName>
        <fullName evidence="9">Cation:proton antiporter</fullName>
    </submittedName>
</protein>
<keyword evidence="4 7" id="KW-0812">Transmembrane</keyword>
<keyword evidence="6 7" id="KW-0472">Membrane</keyword>
<feature type="transmembrane region" description="Helical" evidence="7">
    <location>
        <begin position="339"/>
        <end position="361"/>
    </location>
</feature>
<dbReference type="InterPro" id="IPR006153">
    <property type="entry name" value="Cation/H_exchanger_TM"/>
</dbReference>
<organism evidence="9 10">
    <name type="scientific">Acidianus sulfidivorans JP7</name>
    <dbReference type="NCBI Taxonomy" id="619593"/>
    <lineage>
        <taxon>Archaea</taxon>
        <taxon>Thermoproteota</taxon>
        <taxon>Thermoprotei</taxon>
        <taxon>Sulfolobales</taxon>
        <taxon>Sulfolobaceae</taxon>
        <taxon>Acidianus</taxon>
    </lineage>
</organism>
<feature type="transmembrane region" description="Helical" evidence="7">
    <location>
        <begin position="110"/>
        <end position="128"/>
    </location>
</feature>
<feature type="transmembrane region" description="Helical" evidence="7">
    <location>
        <begin position="521"/>
        <end position="545"/>
    </location>
</feature>
<evidence type="ECO:0000256" key="3">
    <source>
        <dbReference type="ARBA" id="ARBA00022448"/>
    </source>
</evidence>
<evidence type="ECO:0000256" key="7">
    <source>
        <dbReference type="SAM" id="Phobius"/>
    </source>
</evidence>
<dbReference type="GO" id="GO:0015297">
    <property type="term" value="F:antiporter activity"/>
    <property type="evidence" value="ECO:0007669"/>
    <property type="project" value="InterPro"/>
</dbReference>
<proteinExistence type="inferred from homology"/>
<evidence type="ECO:0000259" key="8">
    <source>
        <dbReference type="Pfam" id="PF00999"/>
    </source>
</evidence>
<dbReference type="KEGG" id="asul:DFR86_10345"/>
<feature type="transmembrane region" description="Helical" evidence="7">
    <location>
        <begin position="140"/>
        <end position="161"/>
    </location>
</feature>
<dbReference type="Pfam" id="PF00999">
    <property type="entry name" value="Na_H_Exchanger"/>
    <property type="match status" value="1"/>
</dbReference>
<feature type="transmembrane region" description="Helical" evidence="7">
    <location>
        <begin position="406"/>
        <end position="429"/>
    </location>
</feature>
<comment type="subcellular location">
    <subcellularLocation>
        <location evidence="1">Membrane</location>
        <topology evidence="1">Multi-pass membrane protein</topology>
    </subcellularLocation>
</comment>
<feature type="transmembrane region" description="Helical" evidence="7">
    <location>
        <begin position="50"/>
        <end position="70"/>
    </location>
</feature>
<accession>A0A2U9IPI7</accession>
<gene>
    <name evidence="9" type="ORF">DFR86_10345</name>
</gene>
<evidence type="ECO:0000256" key="5">
    <source>
        <dbReference type="ARBA" id="ARBA00022989"/>
    </source>
</evidence>
<dbReference type="EMBL" id="CP029288">
    <property type="protein sequence ID" value="AWR97897.1"/>
    <property type="molecule type" value="Genomic_DNA"/>
</dbReference>
<evidence type="ECO:0000313" key="10">
    <source>
        <dbReference type="Proteomes" id="UP000248410"/>
    </source>
</evidence>
<evidence type="ECO:0000256" key="4">
    <source>
        <dbReference type="ARBA" id="ARBA00022692"/>
    </source>
</evidence>
<feature type="transmembrane region" description="Helical" evidence="7">
    <location>
        <begin position="82"/>
        <end position="104"/>
    </location>
</feature>
<dbReference type="PANTHER" id="PTHR42751:SF3">
    <property type="entry name" value="SODIUM_GLUTAMATE SYMPORTER"/>
    <property type="match status" value="1"/>
</dbReference>
<dbReference type="Proteomes" id="UP000248410">
    <property type="component" value="Chromosome"/>
</dbReference>
<feature type="transmembrane region" description="Helical" evidence="7">
    <location>
        <begin position="6"/>
        <end position="21"/>
    </location>
</feature>
<keyword evidence="10" id="KW-1185">Reference proteome</keyword>
<feature type="transmembrane region" description="Helical" evidence="7">
    <location>
        <begin position="283"/>
        <end position="303"/>
    </location>
</feature>
<dbReference type="Gene3D" id="1.20.1530.20">
    <property type="match status" value="1"/>
</dbReference>
<feature type="transmembrane region" description="Helical" evidence="7">
    <location>
        <begin position="167"/>
        <end position="187"/>
    </location>
</feature>
<dbReference type="GO" id="GO:0016020">
    <property type="term" value="C:membrane"/>
    <property type="evidence" value="ECO:0007669"/>
    <property type="project" value="UniProtKB-SubCell"/>
</dbReference>
<feature type="domain" description="Cation/H+ exchanger transmembrane" evidence="8">
    <location>
        <begin position="10"/>
        <end position="363"/>
    </location>
</feature>
<dbReference type="PANTHER" id="PTHR42751">
    <property type="entry name" value="SODIUM/HYDROGEN EXCHANGER FAMILY/TRKA DOMAIN PROTEIN"/>
    <property type="match status" value="1"/>
</dbReference>
<dbReference type="GO" id="GO:1902600">
    <property type="term" value="P:proton transmembrane transport"/>
    <property type="evidence" value="ECO:0007669"/>
    <property type="project" value="InterPro"/>
</dbReference>
<keyword evidence="3" id="KW-0813">Transport</keyword>
<feature type="transmembrane region" description="Helical" evidence="7">
    <location>
        <begin position="441"/>
        <end position="461"/>
    </location>
</feature>
<keyword evidence="5 7" id="KW-1133">Transmembrane helix</keyword>
<dbReference type="InterPro" id="IPR038770">
    <property type="entry name" value="Na+/solute_symporter_sf"/>
</dbReference>
<evidence type="ECO:0000256" key="2">
    <source>
        <dbReference type="ARBA" id="ARBA00005551"/>
    </source>
</evidence>
<dbReference type="AlphaFoldDB" id="A0A2U9IPI7"/>
<feature type="transmembrane region" description="Helical" evidence="7">
    <location>
        <begin position="493"/>
        <end position="515"/>
    </location>
</feature>
<evidence type="ECO:0000313" key="9">
    <source>
        <dbReference type="EMBL" id="AWR97897.1"/>
    </source>
</evidence>
<sequence length="591" mass="66204">MNYSDIGLILLLALGLAFILSKLKISPVVAYLLAGVIGASYLGIDFNSSYFSLITSLALNLLAFEIGAGFDISKTKELFTKAIIIAMIELILIIMISYYTGIFILHLGTVGSAFLSLASIDTSTSIIYKLTGGDKKFDLLLAVASLEDIEVFFIYSILIALGGTFSLLKIISIVLEVIIASFFIYVIARFFMNRILLKPSRVEDESILILLPIALVFIFAALSQITGVPETLTMILAGIAFSSVSGSGKVVQEIAPVREFALIFFFLSVGGLLKLNVNIASFILISLLIIVIKYFSFSTANWLSGSRFVDSYTQGIYMIPISEFGIITSLDALNQGINIFSVYIISIVVVISSSILASLMIPRIDKIRRILNKLYSNSKLLLQADITISWFNATVAKNITPVTRSILFRSFALTVFYLILPFFLIPIVYKLGMALISPLRITWLFYILFAAIVFTSDVLLLRFTIETMRVYYTLLGEIMIKAKNLRSRIIREFWANIIYNGTTLYVLAVMLFYIGLEIPVLLNYIPSFIAGPGIFIGLIGVPFYINRLRFKSIVKFYFYSKKQPTRKYIIKLTKHIILQMHKDRTEIIKEQ</sequence>
<feature type="transmembrane region" description="Helical" evidence="7">
    <location>
        <begin position="207"/>
        <end position="225"/>
    </location>
</feature>